<evidence type="ECO:0000259" key="1">
    <source>
        <dbReference type="Pfam" id="PF00266"/>
    </source>
</evidence>
<dbReference type="InterPro" id="IPR015421">
    <property type="entry name" value="PyrdxlP-dep_Trfase_major"/>
</dbReference>
<feature type="domain" description="Molybdenum cofactor sulfurase middle" evidence="2">
    <location>
        <begin position="417"/>
        <end position="538"/>
    </location>
</feature>
<proteinExistence type="predicted"/>
<dbReference type="EnsemblMetazoa" id="CapteT166504">
    <property type="protein sequence ID" value="CapteP166504"/>
    <property type="gene ID" value="CapteG166504"/>
</dbReference>
<dbReference type="Pfam" id="PF00266">
    <property type="entry name" value="Aminotran_5"/>
    <property type="match status" value="1"/>
</dbReference>
<dbReference type="OrthoDB" id="420046at2759"/>
<dbReference type="GO" id="GO:0043545">
    <property type="term" value="P:molybdopterin cofactor metabolic process"/>
    <property type="evidence" value="ECO:0007669"/>
    <property type="project" value="TreeGrafter"/>
</dbReference>
<reference evidence="5" key="1">
    <citation type="submission" date="2012-12" db="EMBL/GenBank/DDBJ databases">
        <authorList>
            <person name="Hellsten U."/>
            <person name="Grimwood J."/>
            <person name="Chapman J.A."/>
            <person name="Shapiro H."/>
            <person name="Aerts A."/>
            <person name="Otillar R.P."/>
            <person name="Terry A.Y."/>
            <person name="Boore J.L."/>
            <person name="Simakov O."/>
            <person name="Marletaz F."/>
            <person name="Cho S.-J."/>
            <person name="Edsinger-Gonzales E."/>
            <person name="Havlak P."/>
            <person name="Kuo D.-H."/>
            <person name="Larsson T."/>
            <person name="Lv J."/>
            <person name="Arendt D."/>
            <person name="Savage R."/>
            <person name="Osoegawa K."/>
            <person name="de Jong P."/>
            <person name="Lindberg D.R."/>
            <person name="Seaver E.C."/>
            <person name="Weisblat D.A."/>
            <person name="Putnam N.H."/>
            <person name="Grigoriev I.V."/>
            <person name="Rokhsar D.S."/>
        </authorList>
    </citation>
    <scope>NUCLEOTIDE SEQUENCE</scope>
    <source>
        <strain evidence="5">I ESC-2004</strain>
    </source>
</reference>
<sequence length="571" mass="63570">MQDLKSNLYGNPHSGCNSSQMSTEAIEHVRFRILQHFNTTLDEYSVIFTSGCTASLKLIAESFQFSGTGKFLYHYDNHTSVVGMREIVTAQSQCIDVMNFELPDSGVSLVAFPAQSNFSGFRYPLSKITEWKEKNDSVFVLLDAAAFVSTSRLDLTKYRPDFVSLSFYKMFGYPTGLGALLVKNTSGHVLEKKYFGGGSIDVSLTSTSFHSFKKKLNQRFEDGTLPFLDIIALRHGFDAIDRIGGSFDDVASHSYKLAQLTFEGLSAYHHGNGTRVAKVYRHGDYVSSDEQGPVVNFNLVQSDGSFVGYAEVDKLAQSYDIHLRAGCFCNLGACQKFLRITDEQLMQNFKAGHVCGDSRDMINNRPTGSLRISFGLASTLRDATRFLKFIEECFVDDAVSMATTQPDEKEKEETACVLKKIFLYPIKSCGAFEVLEWPLSDRGLLHDRNWMVISPNGVCLNQKRFPKMCLIRPCIDLNAGTLTLCHADMDEQVSVSLNSETAVGGITRLKDCVGKVCGDRVSGVDCGDEAAEWLDRALDLQGLRLIHQSMDDQRTNRRLKKGDSDQSRGRA</sequence>
<dbReference type="HOGENOM" id="CLU_010913_0_1_1"/>
<keyword evidence="5" id="KW-1185">Reference proteome</keyword>
<dbReference type="SUPFAM" id="SSF141673">
    <property type="entry name" value="MOSC N-terminal domain-like"/>
    <property type="match status" value="1"/>
</dbReference>
<dbReference type="AlphaFoldDB" id="R7TAS2"/>
<feature type="non-terminal residue" evidence="3">
    <location>
        <position position="571"/>
    </location>
</feature>
<reference evidence="3 5" key="2">
    <citation type="journal article" date="2013" name="Nature">
        <title>Insights into bilaterian evolution from three spiralian genomes.</title>
        <authorList>
            <person name="Simakov O."/>
            <person name="Marletaz F."/>
            <person name="Cho S.J."/>
            <person name="Edsinger-Gonzales E."/>
            <person name="Havlak P."/>
            <person name="Hellsten U."/>
            <person name="Kuo D.H."/>
            <person name="Larsson T."/>
            <person name="Lv J."/>
            <person name="Arendt D."/>
            <person name="Savage R."/>
            <person name="Osoegawa K."/>
            <person name="de Jong P."/>
            <person name="Grimwood J."/>
            <person name="Chapman J.A."/>
            <person name="Shapiro H."/>
            <person name="Aerts A."/>
            <person name="Otillar R.P."/>
            <person name="Terry A.Y."/>
            <person name="Boore J.L."/>
            <person name="Grigoriev I.V."/>
            <person name="Lindberg D.R."/>
            <person name="Seaver E.C."/>
            <person name="Weisblat D.A."/>
            <person name="Putnam N.H."/>
            <person name="Rokhsar D.S."/>
        </authorList>
    </citation>
    <scope>NUCLEOTIDE SEQUENCE</scope>
    <source>
        <strain evidence="3 5">I ESC-2004</strain>
    </source>
</reference>
<dbReference type="FunCoup" id="R7TAS2">
    <property type="interactions" value="136"/>
</dbReference>
<protein>
    <recommendedName>
        <fullName evidence="6">Molybdenum cofactor sulfurase</fullName>
    </recommendedName>
</protein>
<gene>
    <name evidence="3" type="ORF">CAPTEDRAFT_166504</name>
</gene>
<dbReference type="EMBL" id="AMQN01003030">
    <property type="status" value="NOT_ANNOTATED_CDS"/>
    <property type="molecule type" value="Genomic_DNA"/>
</dbReference>
<dbReference type="STRING" id="283909.R7TAS2"/>
<evidence type="ECO:0008006" key="6">
    <source>
        <dbReference type="Google" id="ProtNLM"/>
    </source>
</evidence>
<evidence type="ECO:0000259" key="2">
    <source>
        <dbReference type="Pfam" id="PF03476"/>
    </source>
</evidence>
<evidence type="ECO:0000313" key="4">
    <source>
        <dbReference type="EnsemblMetazoa" id="CapteP166504"/>
    </source>
</evidence>
<name>R7TAS2_CAPTE</name>
<dbReference type="InterPro" id="IPR015424">
    <property type="entry name" value="PyrdxlP-dep_Trfase"/>
</dbReference>
<dbReference type="Proteomes" id="UP000014760">
    <property type="component" value="Unassembled WGS sequence"/>
</dbReference>
<accession>R7TAS2</accession>
<organism evidence="3">
    <name type="scientific">Capitella teleta</name>
    <name type="common">Polychaete worm</name>
    <dbReference type="NCBI Taxonomy" id="283909"/>
    <lineage>
        <taxon>Eukaryota</taxon>
        <taxon>Metazoa</taxon>
        <taxon>Spiralia</taxon>
        <taxon>Lophotrochozoa</taxon>
        <taxon>Annelida</taxon>
        <taxon>Polychaeta</taxon>
        <taxon>Sedentaria</taxon>
        <taxon>Scolecida</taxon>
        <taxon>Capitellidae</taxon>
        <taxon>Capitella</taxon>
    </lineage>
</organism>
<dbReference type="InterPro" id="IPR000192">
    <property type="entry name" value="Aminotrans_V_dom"/>
</dbReference>
<reference evidence="4" key="3">
    <citation type="submission" date="2015-06" db="UniProtKB">
        <authorList>
            <consortium name="EnsemblMetazoa"/>
        </authorList>
    </citation>
    <scope>IDENTIFICATION</scope>
</reference>
<dbReference type="SUPFAM" id="SSF53383">
    <property type="entry name" value="PLP-dependent transferases"/>
    <property type="match status" value="1"/>
</dbReference>
<feature type="domain" description="Aminotransferase class V" evidence="1">
    <location>
        <begin position="2"/>
        <end position="385"/>
    </location>
</feature>
<evidence type="ECO:0000313" key="5">
    <source>
        <dbReference type="Proteomes" id="UP000014760"/>
    </source>
</evidence>
<dbReference type="GO" id="GO:0008265">
    <property type="term" value="F:molybdenum cofactor sulfurtransferase activity"/>
    <property type="evidence" value="ECO:0007669"/>
    <property type="project" value="TreeGrafter"/>
</dbReference>
<dbReference type="PANTHER" id="PTHR14237:SF80">
    <property type="entry name" value="MOLYBDENUM COFACTOR SULFURASE"/>
    <property type="match status" value="1"/>
</dbReference>
<dbReference type="EMBL" id="KB310768">
    <property type="protein sequence ID" value="ELT90808.1"/>
    <property type="molecule type" value="Genomic_DNA"/>
</dbReference>
<dbReference type="InterPro" id="IPR005303">
    <property type="entry name" value="MOCOS_middle"/>
</dbReference>
<dbReference type="PANTHER" id="PTHR14237">
    <property type="entry name" value="MOLYBDOPTERIN COFACTOR SULFURASE MOSC"/>
    <property type="match status" value="1"/>
</dbReference>
<dbReference type="OMA" id="HTGFLAR"/>
<evidence type="ECO:0000313" key="3">
    <source>
        <dbReference type="EMBL" id="ELT90808.1"/>
    </source>
</evidence>
<dbReference type="Gene3D" id="3.40.640.10">
    <property type="entry name" value="Type I PLP-dependent aspartate aminotransferase-like (Major domain)"/>
    <property type="match status" value="1"/>
</dbReference>
<dbReference type="Pfam" id="PF03476">
    <property type="entry name" value="MOSC_N"/>
    <property type="match status" value="1"/>
</dbReference>